<keyword evidence="3" id="KW-0804">Transcription</keyword>
<dbReference type="Proteomes" id="UP001454036">
    <property type="component" value="Unassembled WGS sequence"/>
</dbReference>
<proteinExistence type="predicted"/>
<dbReference type="SUPFAM" id="SSF47459">
    <property type="entry name" value="HLH, helix-loop-helix DNA-binding domain"/>
    <property type="match status" value="1"/>
</dbReference>
<dbReference type="GO" id="GO:0005634">
    <property type="term" value="C:nucleus"/>
    <property type="evidence" value="ECO:0007669"/>
    <property type="project" value="UniProtKB-SubCell"/>
</dbReference>
<dbReference type="InterPro" id="IPR036638">
    <property type="entry name" value="HLH_DNA-bd_sf"/>
</dbReference>
<evidence type="ECO:0000313" key="7">
    <source>
        <dbReference type="Proteomes" id="UP001454036"/>
    </source>
</evidence>
<comment type="caution">
    <text evidence="6">The sequence shown here is derived from an EMBL/GenBank/DDBJ whole genome shotgun (WGS) entry which is preliminary data.</text>
</comment>
<dbReference type="GO" id="GO:0006355">
    <property type="term" value="P:regulation of DNA-templated transcription"/>
    <property type="evidence" value="ECO:0007669"/>
    <property type="project" value="InterPro"/>
</dbReference>
<evidence type="ECO:0000259" key="5">
    <source>
        <dbReference type="PROSITE" id="PS50888"/>
    </source>
</evidence>
<evidence type="ECO:0000256" key="2">
    <source>
        <dbReference type="ARBA" id="ARBA00023015"/>
    </source>
</evidence>
<sequence length="435" mass="48935">MEKSTSTKRKQKESEQAFSILKAHSSSACNSSFSMEEHYSQNNPSHQDSAEMEFQLQQQQQHRFDMLQLNSPMVQEMDATTWIAMNYHHPQDGHHHQSFNLSLPSDVVSMFPLTSCSQPTDLLQNPSISFPNSAQQFNLLTSLGLTGNQPLADGDSVPGVGYDPLFPLNLPPQPPPLRDLFHAVPHGHFLGNFSSGSLFRGEEDGDVNNGVLYHDSEGRPFTNGVFDFTSVVDKDGSKYPKHLSTEKQRRVHINDRYSTLRSLIPKPTKIDRASVVEDAIGYINELKMTVNELKILVEKKRCGRERMKRQKTEDGAEVITVVKTEDIDGQNSSALRSSWVQRRSKNTEVDVRIIDDEVTVKLVQQKRVNCLIFVSKVLDELQLDLHHVAGGLIGDYYSFLFNSKIYEGSSVYAHAIANKLIDAMDKQCATIQPNS</sequence>
<dbReference type="CDD" id="cd18918">
    <property type="entry name" value="bHLH_AtMYC1_like"/>
    <property type="match status" value="1"/>
</dbReference>
<dbReference type="PROSITE" id="PS50888">
    <property type="entry name" value="BHLH"/>
    <property type="match status" value="1"/>
</dbReference>
<gene>
    <name evidence="6" type="ORF">LIER_12174</name>
</gene>
<evidence type="ECO:0000256" key="3">
    <source>
        <dbReference type="ARBA" id="ARBA00023163"/>
    </source>
</evidence>
<dbReference type="PANTHER" id="PTHR46834:SF1">
    <property type="entry name" value="TRANSCRIPTION FACTOR BHLH10"/>
    <property type="match status" value="1"/>
</dbReference>
<evidence type="ECO:0000256" key="4">
    <source>
        <dbReference type="ARBA" id="ARBA00023242"/>
    </source>
</evidence>
<dbReference type="GO" id="GO:0046983">
    <property type="term" value="F:protein dimerization activity"/>
    <property type="evidence" value="ECO:0007669"/>
    <property type="project" value="InterPro"/>
</dbReference>
<keyword evidence="2" id="KW-0805">Transcription regulation</keyword>
<feature type="domain" description="BHLH" evidence="5">
    <location>
        <begin position="237"/>
        <end position="286"/>
    </location>
</feature>
<keyword evidence="4" id="KW-0539">Nucleus</keyword>
<dbReference type="PANTHER" id="PTHR46834">
    <property type="entry name" value="TRANSCRIPTION FACTOR BHLH91"/>
    <property type="match status" value="1"/>
</dbReference>
<dbReference type="Gene3D" id="4.10.280.10">
    <property type="entry name" value="Helix-loop-helix DNA-binding domain"/>
    <property type="match status" value="1"/>
</dbReference>
<dbReference type="AlphaFoldDB" id="A0AAV3PSR2"/>
<name>A0AAV3PSR2_LITER</name>
<reference evidence="6 7" key="1">
    <citation type="submission" date="2024-01" db="EMBL/GenBank/DDBJ databases">
        <title>The complete chloroplast genome sequence of Lithospermum erythrorhizon: insights into the phylogenetic relationship among Boraginaceae species and the maternal lineages of purple gromwells.</title>
        <authorList>
            <person name="Okada T."/>
            <person name="Watanabe K."/>
        </authorList>
    </citation>
    <scope>NUCLEOTIDE SEQUENCE [LARGE SCALE GENOMIC DNA]</scope>
</reference>
<protein>
    <submittedName>
        <fullName evidence="6">Basic helix-loop-helix transcription factor</fullName>
    </submittedName>
</protein>
<dbReference type="SMART" id="SM00353">
    <property type="entry name" value="HLH"/>
    <property type="match status" value="1"/>
</dbReference>
<dbReference type="InterPro" id="IPR045895">
    <property type="entry name" value="bHLH91-like"/>
</dbReference>
<organism evidence="6 7">
    <name type="scientific">Lithospermum erythrorhizon</name>
    <name type="common">Purple gromwell</name>
    <name type="synonym">Lithospermum officinale var. erythrorhizon</name>
    <dbReference type="NCBI Taxonomy" id="34254"/>
    <lineage>
        <taxon>Eukaryota</taxon>
        <taxon>Viridiplantae</taxon>
        <taxon>Streptophyta</taxon>
        <taxon>Embryophyta</taxon>
        <taxon>Tracheophyta</taxon>
        <taxon>Spermatophyta</taxon>
        <taxon>Magnoliopsida</taxon>
        <taxon>eudicotyledons</taxon>
        <taxon>Gunneridae</taxon>
        <taxon>Pentapetalae</taxon>
        <taxon>asterids</taxon>
        <taxon>lamiids</taxon>
        <taxon>Boraginales</taxon>
        <taxon>Boraginaceae</taxon>
        <taxon>Boraginoideae</taxon>
        <taxon>Lithospermeae</taxon>
        <taxon>Lithospermum</taxon>
    </lineage>
</organism>
<comment type="subcellular location">
    <subcellularLocation>
        <location evidence="1">Nucleus</location>
    </subcellularLocation>
</comment>
<keyword evidence="7" id="KW-1185">Reference proteome</keyword>
<dbReference type="GO" id="GO:0048658">
    <property type="term" value="P:anther wall tapetum development"/>
    <property type="evidence" value="ECO:0007669"/>
    <property type="project" value="InterPro"/>
</dbReference>
<evidence type="ECO:0000256" key="1">
    <source>
        <dbReference type="ARBA" id="ARBA00004123"/>
    </source>
</evidence>
<dbReference type="EMBL" id="BAABME010002317">
    <property type="protein sequence ID" value="GAA0154093.1"/>
    <property type="molecule type" value="Genomic_DNA"/>
</dbReference>
<dbReference type="InterPro" id="IPR011598">
    <property type="entry name" value="bHLH_dom"/>
</dbReference>
<dbReference type="Pfam" id="PF00010">
    <property type="entry name" value="HLH"/>
    <property type="match status" value="1"/>
</dbReference>
<accession>A0AAV3PSR2</accession>
<dbReference type="InterPro" id="IPR045896">
    <property type="entry name" value="MYC1-like_bHLH"/>
</dbReference>
<evidence type="ECO:0000313" key="6">
    <source>
        <dbReference type="EMBL" id="GAA0154093.1"/>
    </source>
</evidence>